<reference evidence="3 4" key="1">
    <citation type="journal article" date="2021" name="Microbiol. Resour. Announc.">
        <title>Draft Genome Sequence of Coralloluteibacterium stylophorae LMG 29479T.</title>
        <authorList>
            <person name="Karlyshev A.V."/>
            <person name="Kudryashova E.B."/>
            <person name="Ariskina E.V."/>
            <person name="Conroy A.P."/>
            <person name="Abidueva E.Y."/>
        </authorList>
    </citation>
    <scope>NUCLEOTIDE SEQUENCE [LARGE SCALE GENOMIC DNA]</scope>
    <source>
        <strain evidence="3 4">LMG 29479</strain>
    </source>
</reference>
<feature type="chain" id="PRO_5042774222" evidence="1">
    <location>
        <begin position="23"/>
        <end position="225"/>
    </location>
</feature>
<dbReference type="Proteomes" id="UP000675747">
    <property type="component" value="Unassembled WGS sequence"/>
</dbReference>
<comment type="caution">
    <text evidence="2">The sequence shown here is derived from an EMBL/GenBank/DDBJ whole genome shotgun (WGS) entry which is preliminary data.</text>
</comment>
<protein>
    <submittedName>
        <fullName evidence="2">DUF3106 domain-containing protein</fullName>
    </submittedName>
</protein>
<keyword evidence="1" id="KW-0732">Signal</keyword>
<dbReference type="EMBL" id="JAGQFT010000035">
    <property type="protein sequence ID" value="MBR0562123.1"/>
    <property type="molecule type" value="Genomic_DNA"/>
</dbReference>
<proteinExistence type="predicted"/>
<accession>A0A8J7VUE3</accession>
<keyword evidence="4" id="KW-1185">Reference proteome</keyword>
<reference evidence="2" key="2">
    <citation type="submission" date="2021-04" db="EMBL/GenBank/DDBJ databases">
        <authorList>
            <person name="Karlyshev A.V."/>
        </authorList>
    </citation>
    <scope>NUCLEOTIDE SEQUENCE</scope>
    <source>
        <strain evidence="2">LMG 29479</strain>
    </source>
</reference>
<organism evidence="2">
    <name type="scientific">Coralloluteibacterium stylophorae</name>
    <dbReference type="NCBI Taxonomy" id="1776034"/>
    <lineage>
        <taxon>Bacteria</taxon>
        <taxon>Pseudomonadati</taxon>
        <taxon>Pseudomonadota</taxon>
        <taxon>Gammaproteobacteria</taxon>
        <taxon>Lysobacterales</taxon>
        <taxon>Lysobacteraceae</taxon>
        <taxon>Coralloluteibacterium</taxon>
    </lineage>
</organism>
<name>A0A8J7VUE3_9GAMM</name>
<evidence type="ECO:0000313" key="2">
    <source>
        <dbReference type="EMBL" id="MBR0562123.1"/>
    </source>
</evidence>
<sequence>MRRNAFCFAALCGLGLAAGVAAQGGAPAWTDVDPAVRGVLAPWQAGWDALPGDARSRLLDNARVWAAMGPEAQAAYRVRAEAFAALSPDERAQLRGAYADWRGLGQDERAQVAAAERSYLALPDAERAAVRAQFEALDPDARAAWRLGPETGRWFGAVRPIVAFVPPEERAPTLAMLRALPPEAREDLAVLARRLDEADRAALRRELLEAAPDARAALLRARVGR</sequence>
<evidence type="ECO:0000313" key="3">
    <source>
        <dbReference type="EMBL" id="MBS7457022.1"/>
    </source>
</evidence>
<gene>
    <name evidence="3" type="ORF">KB893_007720</name>
    <name evidence="2" type="ORF">KB893_06285</name>
</gene>
<dbReference type="EMBL" id="JAGQFT020000004">
    <property type="protein sequence ID" value="MBS7457022.1"/>
    <property type="molecule type" value="Genomic_DNA"/>
</dbReference>
<dbReference type="InterPro" id="IPR021455">
    <property type="entry name" value="DUF3106"/>
</dbReference>
<dbReference type="AlphaFoldDB" id="A0A8J7VUE3"/>
<dbReference type="RefSeq" id="WP_211926066.1">
    <property type="nucleotide sequence ID" value="NZ_JAGQFT020000004.1"/>
</dbReference>
<feature type="signal peptide" evidence="1">
    <location>
        <begin position="1"/>
        <end position="22"/>
    </location>
</feature>
<evidence type="ECO:0000313" key="4">
    <source>
        <dbReference type="Proteomes" id="UP000675747"/>
    </source>
</evidence>
<evidence type="ECO:0000256" key="1">
    <source>
        <dbReference type="SAM" id="SignalP"/>
    </source>
</evidence>
<dbReference type="Pfam" id="PF11304">
    <property type="entry name" value="DUF3106"/>
    <property type="match status" value="1"/>
</dbReference>